<dbReference type="EMBL" id="JAFEKC020000004">
    <property type="protein sequence ID" value="KAK0515184.1"/>
    <property type="molecule type" value="Genomic_DNA"/>
</dbReference>
<sequence length="110" mass="11233">MHFALPLSFFTTLIALATAAPNCGIPCNTITECTSTSTAPGTCFNGGPTATIYDTTVIATASVDCGDCGALDITTAHRPCPLFIIEPTTTITITTSTASAFVCSPTPEPL</sequence>
<evidence type="ECO:0000313" key="2">
    <source>
        <dbReference type="EMBL" id="KAK0515184.1"/>
    </source>
</evidence>
<comment type="caution">
    <text evidence="2">The sequence shown here is derived from an EMBL/GenBank/DDBJ whole genome shotgun (WGS) entry which is preliminary data.</text>
</comment>
<keyword evidence="1" id="KW-0732">Signal</keyword>
<reference evidence="2" key="1">
    <citation type="submission" date="2023-03" db="EMBL/GenBank/DDBJ databases">
        <title>Complete genome of Cladonia borealis.</title>
        <authorList>
            <person name="Park H."/>
        </authorList>
    </citation>
    <scope>NUCLEOTIDE SEQUENCE</scope>
    <source>
        <strain evidence="2">ANT050790</strain>
    </source>
</reference>
<evidence type="ECO:0000313" key="3">
    <source>
        <dbReference type="Proteomes" id="UP001166286"/>
    </source>
</evidence>
<gene>
    <name evidence="2" type="ORF">JMJ35_002563</name>
</gene>
<accession>A0AA39R7N2</accession>
<proteinExistence type="predicted"/>
<feature type="signal peptide" evidence="1">
    <location>
        <begin position="1"/>
        <end position="19"/>
    </location>
</feature>
<name>A0AA39R7N2_9LECA</name>
<feature type="chain" id="PRO_5041230631" evidence="1">
    <location>
        <begin position="20"/>
        <end position="110"/>
    </location>
</feature>
<protein>
    <submittedName>
        <fullName evidence="2">Uncharacterized protein</fullName>
    </submittedName>
</protein>
<keyword evidence="3" id="KW-1185">Reference proteome</keyword>
<evidence type="ECO:0000256" key="1">
    <source>
        <dbReference type="SAM" id="SignalP"/>
    </source>
</evidence>
<organism evidence="2 3">
    <name type="scientific">Cladonia borealis</name>
    <dbReference type="NCBI Taxonomy" id="184061"/>
    <lineage>
        <taxon>Eukaryota</taxon>
        <taxon>Fungi</taxon>
        <taxon>Dikarya</taxon>
        <taxon>Ascomycota</taxon>
        <taxon>Pezizomycotina</taxon>
        <taxon>Lecanoromycetes</taxon>
        <taxon>OSLEUM clade</taxon>
        <taxon>Lecanoromycetidae</taxon>
        <taxon>Lecanorales</taxon>
        <taxon>Lecanorineae</taxon>
        <taxon>Cladoniaceae</taxon>
        <taxon>Cladonia</taxon>
    </lineage>
</organism>
<dbReference type="AlphaFoldDB" id="A0AA39R7N2"/>
<dbReference type="Proteomes" id="UP001166286">
    <property type="component" value="Unassembled WGS sequence"/>
</dbReference>